<dbReference type="Proteomes" id="UP001458880">
    <property type="component" value="Unassembled WGS sequence"/>
</dbReference>
<accession>A0AAW1MDL1</accession>
<reference evidence="1 2" key="1">
    <citation type="journal article" date="2024" name="BMC Genomics">
        <title>De novo assembly and annotation of Popillia japonica's genome with initial clues to its potential as an invasive pest.</title>
        <authorList>
            <person name="Cucini C."/>
            <person name="Boschi S."/>
            <person name="Funari R."/>
            <person name="Cardaioli E."/>
            <person name="Iannotti N."/>
            <person name="Marturano G."/>
            <person name="Paoli F."/>
            <person name="Bruttini M."/>
            <person name="Carapelli A."/>
            <person name="Frati F."/>
            <person name="Nardi F."/>
        </authorList>
    </citation>
    <scope>NUCLEOTIDE SEQUENCE [LARGE SCALE GENOMIC DNA]</scope>
    <source>
        <strain evidence="1">DMR45628</strain>
    </source>
</reference>
<keyword evidence="2" id="KW-1185">Reference proteome</keyword>
<name>A0AAW1MDL1_POPJA</name>
<sequence>MGQVKTFAFYDPQTSAEDVRQCHKLKPVVTVYTAELTAIYESLKFEVESLCIKAHAGIIEDQMADEAAKLGCESMEVLDHFLIPGDICKSLSRSV</sequence>
<organism evidence="1 2">
    <name type="scientific">Popillia japonica</name>
    <name type="common">Japanese beetle</name>
    <dbReference type="NCBI Taxonomy" id="7064"/>
    <lineage>
        <taxon>Eukaryota</taxon>
        <taxon>Metazoa</taxon>
        <taxon>Ecdysozoa</taxon>
        <taxon>Arthropoda</taxon>
        <taxon>Hexapoda</taxon>
        <taxon>Insecta</taxon>
        <taxon>Pterygota</taxon>
        <taxon>Neoptera</taxon>
        <taxon>Endopterygota</taxon>
        <taxon>Coleoptera</taxon>
        <taxon>Polyphaga</taxon>
        <taxon>Scarabaeiformia</taxon>
        <taxon>Scarabaeidae</taxon>
        <taxon>Rutelinae</taxon>
        <taxon>Popillia</taxon>
    </lineage>
</organism>
<proteinExistence type="predicted"/>
<protein>
    <submittedName>
        <fullName evidence="1">Uncharacterized protein</fullName>
    </submittedName>
</protein>
<evidence type="ECO:0000313" key="2">
    <source>
        <dbReference type="Proteomes" id="UP001458880"/>
    </source>
</evidence>
<gene>
    <name evidence="1" type="ORF">QE152_g6767</name>
</gene>
<evidence type="ECO:0000313" key="1">
    <source>
        <dbReference type="EMBL" id="KAK9745640.1"/>
    </source>
</evidence>
<dbReference type="EMBL" id="JASPKY010000047">
    <property type="protein sequence ID" value="KAK9745640.1"/>
    <property type="molecule type" value="Genomic_DNA"/>
</dbReference>
<comment type="caution">
    <text evidence="1">The sequence shown here is derived from an EMBL/GenBank/DDBJ whole genome shotgun (WGS) entry which is preliminary data.</text>
</comment>
<dbReference type="AlphaFoldDB" id="A0AAW1MDL1"/>